<dbReference type="NCBIfam" id="NF046116">
    <property type="entry name" value="adhesin_Lcl"/>
    <property type="match status" value="1"/>
</dbReference>
<reference evidence="4" key="2">
    <citation type="submission" date="2020-11" db="EMBL/GenBank/DDBJ databases">
        <authorList>
            <consortium name="NCBI Pathogen Detection Project"/>
        </authorList>
    </citation>
    <scope>NUCLEOTIDE SEQUENCE</scope>
    <source>
        <strain evidence="4">D3612</strain>
    </source>
</reference>
<reference evidence="4" key="1">
    <citation type="journal article" date="2018" name="Genome Biol.">
        <title>SKESA: strategic k-mer extension for scrupulous assemblies.</title>
        <authorList>
            <person name="Souvorov A."/>
            <person name="Agarwala R."/>
            <person name="Lipman D.J."/>
        </authorList>
    </citation>
    <scope>NUCLEOTIDE SEQUENCE</scope>
    <source>
        <strain evidence="4">D3612</strain>
    </source>
</reference>
<feature type="chain" id="PRO_5042909044" evidence="2">
    <location>
        <begin position="24"/>
        <end position="388"/>
    </location>
</feature>
<organism evidence="4 5">
    <name type="scientific">Legionella pneumophila</name>
    <dbReference type="NCBI Taxonomy" id="446"/>
    <lineage>
        <taxon>Bacteria</taxon>
        <taxon>Pseudomonadati</taxon>
        <taxon>Pseudomonadota</taxon>
        <taxon>Gammaproteobacteria</taxon>
        <taxon>Legionellales</taxon>
        <taxon>Legionellaceae</taxon>
        <taxon>Legionella</taxon>
    </lineage>
</organism>
<evidence type="ECO:0000313" key="5">
    <source>
        <dbReference type="Proteomes" id="UP000861567"/>
    </source>
</evidence>
<name>A0AAN5KST6_LEGPN</name>
<feature type="signal peptide" evidence="2">
    <location>
        <begin position="1"/>
        <end position="23"/>
    </location>
</feature>
<dbReference type="PANTHER" id="PTHR24023:SF1082">
    <property type="entry name" value="COLLAGEN TRIPLE HELIX REPEAT"/>
    <property type="match status" value="1"/>
</dbReference>
<evidence type="ECO:0000259" key="3">
    <source>
        <dbReference type="Pfam" id="PF07603"/>
    </source>
</evidence>
<evidence type="ECO:0000256" key="1">
    <source>
        <dbReference type="SAM" id="MobiDB-lite"/>
    </source>
</evidence>
<dbReference type="EMBL" id="DACSEI010000029">
    <property type="protein sequence ID" value="HAT1597184.1"/>
    <property type="molecule type" value="Genomic_DNA"/>
</dbReference>
<proteinExistence type="predicted"/>
<dbReference type="PANTHER" id="PTHR24023">
    <property type="entry name" value="COLLAGEN ALPHA"/>
    <property type="match status" value="1"/>
</dbReference>
<sequence length="388" mass="40136">MIHRNNILNSILLILFTSQIVFAKSNPASQAYVDNKVSELKNELTGKINSIPSGPQGPKGDKGEAGPQGLPGPKGDRGEAGPQGLPGPKGDRGEAGPQGLPGPKGDRGEAGPQGLPGPKGDRGEAGPQGLPGPKGDRGEAGPQGLPGPKGDRGEAGPQGLPGPKGDRGEAGPQGLPGPKGDRGEAGPQGLPGPKGDRGEAGPQGLPGPKGDRGEAGPQGLPGPKDETGDDGQGVPTGGETGQVLAKSNDLDFNTMWVDPANSGIKRQLGDKILGGTVIYVNALGTHGLIVANSDQDNSSTWWDAQDSITNPAHFDNDGKLYSDWRLPTRFELNLIYMMRNELGNFLEGNYWSSIEKSSANSWVFNFKTGEIKDIAKNKTAAVRAVRAF</sequence>
<dbReference type="Pfam" id="PF07603">
    <property type="entry name" value="Lcl_C"/>
    <property type="match status" value="1"/>
</dbReference>
<dbReference type="InterPro" id="IPR050149">
    <property type="entry name" value="Collagen_superfamily"/>
</dbReference>
<protein>
    <submittedName>
        <fullName evidence="4">DUF1566 domain-containing protein</fullName>
    </submittedName>
</protein>
<dbReference type="AlphaFoldDB" id="A0AAN5KST6"/>
<feature type="region of interest" description="Disordered" evidence="1">
    <location>
        <begin position="46"/>
        <end position="243"/>
    </location>
</feature>
<dbReference type="InterPro" id="IPR008160">
    <property type="entry name" value="Collagen"/>
</dbReference>
<gene>
    <name evidence="4" type="ORF">I8Y58_002423</name>
</gene>
<dbReference type="GO" id="GO:0031012">
    <property type="term" value="C:extracellular matrix"/>
    <property type="evidence" value="ECO:0007669"/>
    <property type="project" value="TreeGrafter"/>
</dbReference>
<dbReference type="Pfam" id="PF01391">
    <property type="entry name" value="Collagen"/>
    <property type="match status" value="2"/>
</dbReference>
<accession>A0AAN5KST6</accession>
<dbReference type="Proteomes" id="UP000861567">
    <property type="component" value="Unassembled WGS sequence"/>
</dbReference>
<dbReference type="InterPro" id="IPR011460">
    <property type="entry name" value="Lcl_C"/>
</dbReference>
<evidence type="ECO:0000256" key="2">
    <source>
        <dbReference type="SAM" id="SignalP"/>
    </source>
</evidence>
<feature type="domain" description="Lcl C-terminal" evidence="3">
    <location>
        <begin position="295"/>
        <end position="386"/>
    </location>
</feature>
<dbReference type="GO" id="GO:0005615">
    <property type="term" value="C:extracellular space"/>
    <property type="evidence" value="ECO:0007669"/>
    <property type="project" value="TreeGrafter"/>
</dbReference>
<feature type="compositionally biased region" description="Gly residues" evidence="1">
    <location>
        <begin position="230"/>
        <end position="240"/>
    </location>
</feature>
<comment type="caution">
    <text evidence="4">The sequence shown here is derived from an EMBL/GenBank/DDBJ whole genome shotgun (WGS) entry which is preliminary data.</text>
</comment>
<evidence type="ECO:0000313" key="4">
    <source>
        <dbReference type="EMBL" id="HAT1597184.1"/>
    </source>
</evidence>
<keyword evidence="2" id="KW-0732">Signal</keyword>